<dbReference type="RefSeq" id="WP_045932310.1">
    <property type="nucleotide sequence ID" value="NZ_JACHJH010000001.1"/>
</dbReference>
<evidence type="ECO:0000313" key="2">
    <source>
        <dbReference type="Proteomes" id="UP000556084"/>
    </source>
</evidence>
<comment type="caution">
    <text evidence="1">The sequence shown here is derived from an EMBL/GenBank/DDBJ whole genome shotgun (WGS) entry which is preliminary data.</text>
</comment>
<dbReference type="AlphaFoldDB" id="A0A7W7LJR6"/>
<sequence>MTLNDELTAVQQSLDGLLRSLDRLERRPAGEGLELRRVRTDAGHLRESIALLREALPQDRPRPAMVPVPDTPYDAALWAGAEDEGLGACDRRAP</sequence>
<organism evidence="1 2">
    <name type="scientific">Streptomyces olivoverticillatus</name>
    <dbReference type="NCBI Taxonomy" id="66427"/>
    <lineage>
        <taxon>Bacteria</taxon>
        <taxon>Bacillati</taxon>
        <taxon>Actinomycetota</taxon>
        <taxon>Actinomycetes</taxon>
        <taxon>Kitasatosporales</taxon>
        <taxon>Streptomycetaceae</taxon>
        <taxon>Streptomyces</taxon>
    </lineage>
</organism>
<accession>A0A7W7LJR6</accession>
<gene>
    <name evidence="1" type="ORF">FHS39_000520</name>
</gene>
<dbReference type="EMBL" id="JACHJH010000001">
    <property type="protein sequence ID" value="MBB4891520.1"/>
    <property type="molecule type" value="Genomic_DNA"/>
</dbReference>
<evidence type="ECO:0000313" key="1">
    <source>
        <dbReference type="EMBL" id="MBB4891520.1"/>
    </source>
</evidence>
<protein>
    <submittedName>
        <fullName evidence="1">Uncharacterized protein</fullName>
    </submittedName>
</protein>
<name>A0A7W7LJR6_9ACTN</name>
<dbReference type="Proteomes" id="UP000556084">
    <property type="component" value="Unassembled WGS sequence"/>
</dbReference>
<reference evidence="1 2" key="1">
    <citation type="submission" date="2020-08" db="EMBL/GenBank/DDBJ databases">
        <title>Genomic Encyclopedia of Type Strains, Phase III (KMG-III): the genomes of soil and plant-associated and newly described type strains.</title>
        <authorList>
            <person name="Whitman W."/>
        </authorList>
    </citation>
    <scope>NUCLEOTIDE SEQUENCE [LARGE SCALE GENOMIC DNA]</scope>
    <source>
        <strain evidence="1 2">CECT 3266</strain>
    </source>
</reference>
<keyword evidence="2" id="KW-1185">Reference proteome</keyword>
<proteinExistence type="predicted"/>